<keyword evidence="8" id="KW-0012">Acyltransferase</keyword>
<dbReference type="Pfam" id="PF00698">
    <property type="entry name" value="Acyl_transf_1"/>
    <property type="match status" value="1"/>
</dbReference>
<evidence type="ECO:0000256" key="9">
    <source>
        <dbReference type="ARBA" id="ARBA00052442"/>
    </source>
</evidence>
<dbReference type="CDD" id="cd08956">
    <property type="entry name" value="KR_3_FAS_SDR_x"/>
    <property type="match status" value="1"/>
</dbReference>
<dbReference type="InterPro" id="IPR032821">
    <property type="entry name" value="PKS_assoc"/>
</dbReference>
<comment type="cofactor">
    <cofactor evidence="1">
        <name>pantetheine 4'-phosphate</name>
        <dbReference type="ChEBI" id="CHEBI:47942"/>
    </cofactor>
</comment>
<dbReference type="Gene3D" id="3.10.129.110">
    <property type="entry name" value="Polyketide synthase dehydratase"/>
    <property type="match status" value="1"/>
</dbReference>
<keyword evidence="6" id="KW-0045">Antibiotic biosynthesis</keyword>
<dbReference type="Gene3D" id="1.10.1200.10">
    <property type="entry name" value="ACP-like"/>
    <property type="match status" value="1"/>
</dbReference>
<dbReference type="SUPFAM" id="SSF55048">
    <property type="entry name" value="Probable ACP-binding domain of malonyl-CoA ACP transacylase"/>
    <property type="match status" value="1"/>
</dbReference>
<dbReference type="PANTHER" id="PTHR43775:SF51">
    <property type="entry name" value="INACTIVE PHENOLPHTHIOCEROL SYNTHESIS POLYKETIDE SYNTHASE TYPE I PKS1-RELATED"/>
    <property type="match status" value="1"/>
</dbReference>
<evidence type="ECO:0000256" key="2">
    <source>
        <dbReference type="ARBA" id="ARBA00022450"/>
    </source>
</evidence>
<evidence type="ECO:0000256" key="7">
    <source>
        <dbReference type="ARBA" id="ARBA00023268"/>
    </source>
</evidence>
<feature type="region of interest" description="N-terminal hotdog fold" evidence="14">
    <location>
        <begin position="904"/>
        <end position="1020"/>
    </location>
</feature>
<dbReference type="InterPro" id="IPR055123">
    <property type="entry name" value="SpnB-like_Rossmann"/>
</dbReference>
<dbReference type="Pfam" id="PF08659">
    <property type="entry name" value="KR"/>
    <property type="match status" value="1"/>
</dbReference>
<evidence type="ECO:0000256" key="14">
    <source>
        <dbReference type="PROSITE-ProRule" id="PRU01363"/>
    </source>
</evidence>
<dbReference type="Pfam" id="PF08990">
    <property type="entry name" value="Docking"/>
    <property type="match status" value="1"/>
</dbReference>
<dbReference type="InterPro" id="IPR016035">
    <property type="entry name" value="Acyl_Trfase/lysoPLipase"/>
</dbReference>
<evidence type="ECO:0000256" key="6">
    <source>
        <dbReference type="ARBA" id="ARBA00023194"/>
    </source>
</evidence>
<dbReference type="InterPro" id="IPR049551">
    <property type="entry name" value="PKS_DH_C"/>
</dbReference>
<dbReference type="InterPro" id="IPR020807">
    <property type="entry name" value="PKS_DH"/>
</dbReference>
<dbReference type="Pfam" id="PF00550">
    <property type="entry name" value="PP-binding"/>
    <property type="match status" value="1"/>
</dbReference>
<feature type="domain" description="PKS/mFAS DH" evidence="17">
    <location>
        <begin position="904"/>
        <end position="1170"/>
    </location>
</feature>
<comment type="subunit">
    <text evidence="12">Homodimer. Erythronolide synthase is composed of EryAI, EryAII and EryAIII multimodular (2 modules) polypeptides each coding for a functional synthase subunit which participates in 2 of the six FAS-like elongation steps required for formation of the polyketide. Module 1, 2, 3, 4, 5, and 6 participating in biosynthesis steps 1, 2, 3, 4, 5, and 6, respectively.</text>
</comment>
<dbReference type="SUPFAM" id="SSF52151">
    <property type="entry name" value="FabD/lysophospholipase-like"/>
    <property type="match status" value="1"/>
</dbReference>
<dbReference type="InterPro" id="IPR014043">
    <property type="entry name" value="Acyl_transferase_dom"/>
</dbReference>
<dbReference type="PROSITE" id="PS00012">
    <property type="entry name" value="PHOSPHOPANTETHEINE"/>
    <property type="match status" value="1"/>
</dbReference>
<dbReference type="InterPro" id="IPR036291">
    <property type="entry name" value="NAD(P)-bd_dom_sf"/>
</dbReference>
<dbReference type="SUPFAM" id="SSF53901">
    <property type="entry name" value="Thiolase-like"/>
    <property type="match status" value="1"/>
</dbReference>
<comment type="caution">
    <text evidence="18">The sequence shown here is derived from an EMBL/GenBank/DDBJ whole genome shotgun (WGS) entry which is preliminary data.</text>
</comment>
<dbReference type="InterPro" id="IPR020841">
    <property type="entry name" value="PKS_Beta-ketoAc_synthase_dom"/>
</dbReference>
<dbReference type="PROSITE" id="PS52004">
    <property type="entry name" value="KS3_2"/>
    <property type="match status" value="1"/>
</dbReference>
<dbReference type="InterPro" id="IPR009081">
    <property type="entry name" value="PP-bd_ACP"/>
</dbReference>
<dbReference type="Pfam" id="PF14765">
    <property type="entry name" value="PS-DH"/>
    <property type="match status" value="1"/>
</dbReference>
<dbReference type="RefSeq" id="WP_143267952.1">
    <property type="nucleotide sequence ID" value="NZ_NMQU01000145.1"/>
</dbReference>
<dbReference type="Pfam" id="PF02801">
    <property type="entry name" value="Ketoacyl-synt_C"/>
    <property type="match status" value="1"/>
</dbReference>
<dbReference type="SMART" id="SM00823">
    <property type="entry name" value="PKS_PP"/>
    <property type="match status" value="1"/>
</dbReference>
<dbReference type="FunFam" id="3.40.47.10:FF:000019">
    <property type="entry name" value="Polyketide synthase type I"/>
    <property type="match status" value="1"/>
</dbReference>
<keyword evidence="2" id="KW-0596">Phosphopantetheine</keyword>
<dbReference type="FunFam" id="1.10.1200.10:FF:000007">
    <property type="entry name" value="Probable polyketide synthase pks17"/>
    <property type="match status" value="1"/>
</dbReference>
<dbReference type="SUPFAM" id="SSF47336">
    <property type="entry name" value="ACP-like"/>
    <property type="match status" value="1"/>
</dbReference>
<feature type="domain" description="Carrier" evidence="15">
    <location>
        <begin position="1569"/>
        <end position="1644"/>
    </location>
</feature>
<dbReference type="InterPro" id="IPR049552">
    <property type="entry name" value="PKS_DH_N"/>
</dbReference>
<dbReference type="EC" id="2.3.1.94" evidence="13"/>
<evidence type="ECO:0000256" key="1">
    <source>
        <dbReference type="ARBA" id="ARBA00001957"/>
    </source>
</evidence>
<dbReference type="Proteomes" id="UP000215563">
    <property type="component" value="Unassembled WGS sequence"/>
</dbReference>
<dbReference type="Gene3D" id="3.40.47.10">
    <property type="match status" value="1"/>
</dbReference>
<reference evidence="18 19" key="1">
    <citation type="submission" date="2017-07" db="EMBL/GenBank/DDBJ databases">
        <title>Amycolatopsis alba DSM 44262 Genome sequencing and assembly.</title>
        <authorList>
            <person name="Kaur N."/>
            <person name="Mayilraj S."/>
        </authorList>
    </citation>
    <scope>NUCLEOTIDE SEQUENCE [LARGE SCALE GENOMIC DNA]</scope>
    <source>
        <strain evidence="18 19">DSM 44262</strain>
    </source>
</reference>
<evidence type="ECO:0000256" key="4">
    <source>
        <dbReference type="ARBA" id="ARBA00022679"/>
    </source>
</evidence>
<dbReference type="InterPro" id="IPR016036">
    <property type="entry name" value="Malonyl_transacylase_ACP-bd"/>
</dbReference>
<dbReference type="InterPro" id="IPR013968">
    <property type="entry name" value="PKS_KR"/>
</dbReference>
<gene>
    <name evidence="18" type="ORF">CFP75_37800</name>
</gene>
<evidence type="ECO:0000256" key="5">
    <source>
        <dbReference type="ARBA" id="ARBA00022737"/>
    </source>
</evidence>
<feature type="domain" description="Ketosynthase family 3 (KS3)" evidence="16">
    <location>
        <begin position="33"/>
        <end position="454"/>
    </location>
</feature>
<dbReference type="InterPro" id="IPR049900">
    <property type="entry name" value="PKS_mFAS_DH"/>
</dbReference>
<evidence type="ECO:0000256" key="12">
    <source>
        <dbReference type="ARBA" id="ARBA00063272"/>
    </source>
</evidence>
<dbReference type="PROSITE" id="PS00606">
    <property type="entry name" value="KS3_1"/>
    <property type="match status" value="1"/>
</dbReference>
<protein>
    <recommendedName>
        <fullName evidence="13">6-deoxyerythronolide-B synthase</fullName>
        <ecNumber evidence="13">2.3.1.94</ecNumber>
    </recommendedName>
</protein>
<dbReference type="FunFam" id="3.40.366.10:FF:000002">
    <property type="entry name" value="Probable polyketide synthase 2"/>
    <property type="match status" value="1"/>
</dbReference>
<comment type="pathway">
    <text evidence="11">Antibiotic biosynthesis; erythromycin biosynthesis.</text>
</comment>
<dbReference type="GO" id="GO:0006633">
    <property type="term" value="P:fatty acid biosynthetic process"/>
    <property type="evidence" value="ECO:0007669"/>
    <property type="project" value="InterPro"/>
</dbReference>
<dbReference type="InterPro" id="IPR006162">
    <property type="entry name" value="Ppantetheine_attach_site"/>
</dbReference>
<dbReference type="SMART" id="SM00822">
    <property type="entry name" value="PKS_KR"/>
    <property type="match status" value="1"/>
</dbReference>
<evidence type="ECO:0000259" key="17">
    <source>
        <dbReference type="PROSITE" id="PS52019"/>
    </source>
</evidence>
<dbReference type="SUPFAM" id="SSF51735">
    <property type="entry name" value="NAD(P)-binding Rossmann-fold domains"/>
    <property type="match status" value="2"/>
</dbReference>
<feature type="non-terminal residue" evidence="18">
    <location>
        <position position="1655"/>
    </location>
</feature>
<dbReference type="CDD" id="cd00833">
    <property type="entry name" value="PKS"/>
    <property type="match status" value="1"/>
</dbReference>
<dbReference type="EMBL" id="NMQU01000145">
    <property type="protein sequence ID" value="OXM43582.1"/>
    <property type="molecule type" value="Genomic_DNA"/>
</dbReference>
<dbReference type="Pfam" id="PF16197">
    <property type="entry name" value="KAsynt_C_assoc"/>
    <property type="match status" value="1"/>
</dbReference>
<dbReference type="InterPro" id="IPR018201">
    <property type="entry name" value="Ketoacyl_synth_AS"/>
</dbReference>
<dbReference type="InterPro" id="IPR057326">
    <property type="entry name" value="KR_dom"/>
</dbReference>
<dbReference type="PROSITE" id="PS50075">
    <property type="entry name" value="CARRIER"/>
    <property type="match status" value="1"/>
</dbReference>
<dbReference type="GO" id="GO:0033068">
    <property type="term" value="P:macrolide biosynthetic process"/>
    <property type="evidence" value="ECO:0007669"/>
    <property type="project" value="UniProtKB-ARBA"/>
</dbReference>
<keyword evidence="4" id="KW-0808">Transferase</keyword>
<dbReference type="InterPro" id="IPR050091">
    <property type="entry name" value="PKS_NRPS_Biosynth_Enz"/>
</dbReference>
<keyword evidence="3" id="KW-0597">Phosphoprotein</keyword>
<dbReference type="SMART" id="SM00827">
    <property type="entry name" value="PKS_AT"/>
    <property type="match status" value="1"/>
</dbReference>
<comment type="catalytic activity">
    <reaction evidence="9">
        <text>6 (S)-methylmalonyl-CoA + propanoyl-CoA + 6 NADPH + 12 H(+) = 6-deoxyerythronolide B + 6 CO2 + 6 NADP(+) + 7 CoA + H2O</text>
        <dbReference type="Rhea" id="RHEA:23068"/>
        <dbReference type="ChEBI" id="CHEBI:15377"/>
        <dbReference type="ChEBI" id="CHEBI:15378"/>
        <dbReference type="ChEBI" id="CHEBI:16089"/>
        <dbReference type="ChEBI" id="CHEBI:16526"/>
        <dbReference type="ChEBI" id="CHEBI:57287"/>
        <dbReference type="ChEBI" id="CHEBI:57327"/>
        <dbReference type="ChEBI" id="CHEBI:57392"/>
        <dbReference type="ChEBI" id="CHEBI:57783"/>
        <dbReference type="ChEBI" id="CHEBI:58349"/>
        <dbReference type="EC" id="2.3.1.94"/>
    </reaction>
</comment>
<dbReference type="InterPro" id="IPR014030">
    <property type="entry name" value="Ketoacyl_synth_N"/>
</dbReference>
<dbReference type="InterPro" id="IPR036736">
    <property type="entry name" value="ACP-like_sf"/>
</dbReference>
<comment type="function">
    <text evidence="10">Involved in the biosynthesis of antibiotic erythromycin via the biosynthesis of its aglycone precursor, 6-deoxyerythronolide B (6-dEB).</text>
</comment>
<dbReference type="GO" id="GO:0004315">
    <property type="term" value="F:3-oxoacyl-[acyl-carrier-protein] synthase activity"/>
    <property type="evidence" value="ECO:0007669"/>
    <property type="project" value="InterPro"/>
</dbReference>
<evidence type="ECO:0000313" key="19">
    <source>
        <dbReference type="Proteomes" id="UP000215563"/>
    </source>
</evidence>
<evidence type="ECO:0000259" key="16">
    <source>
        <dbReference type="PROSITE" id="PS52004"/>
    </source>
</evidence>
<evidence type="ECO:0000313" key="18">
    <source>
        <dbReference type="EMBL" id="OXM43582.1"/>
    </source>
</evidence>
<dbReference type="GO" id="GO:0004312">
    <property type="term" value="F:fatty acid synthase activity"/>
    <property type="evidence" value="ECO:0007669"/>
    <property type="project" value="TreeGrafter"/>
</dbReference>
<name>A0A229RA80_AMYAL</name>
<dbReference type="Pfam" id="PF00109">
    <property type="entry name" value="ketoacyl-synt"/>
    <property type="match status" value="1"/>
</dbReference>
<evidence type="ECO:0000256" key="3">
    <source>
        <dbReference type="ARBA" id="ARBA00022553"/>
    </source>
</evidence>
<keyword evidence="7" id="KW-0511">Multifunctional enzyme</keyword>
<dbReference type="InterPro" id="IPR015083">
    <property type="entry name" value="NorB/c/GfsB-D-like_docking"/>
</dbReference>
<dbReference type="GO" id="GO:0031177">
    <property type="term" value="F:phosphopantetheine binding"/>
    <property type="evidence" value="ECO:0007669"/>
    <property type="project" value="InterPro"/>
</dbReference>
<dbReference type="Gene3D" id="3.30.70.3290">
    <property type="match status" value="1"/>
</dbReference>
<dbReference type="InterPro" id="IPR020806">
    <property type="entry name" value="PKS_PP-bd"/>
</dbReference>
<evidence type="ECO:0000256" key="8">
    <source>
        <dbReference type="ARBA" id="ARBA00023315"/>
    </source>
</evidence>
<evidence type="ECO:0000259" key="15">
    <source>
        <dbReference type="PROSITE" id="PS50075"/>
    </source>
</evidence>
<keyword evidence="5" id="KW-0677">Repeat</keyword>
<dbReference type="Gene3D" id="3.40.50.720">
    <property type="entry name" value="NAD(P)-binding Rossmann-like Domain"/>
    <property type="match status" value="1"/>
</dbReference>
<dbReference type="PANTHER" id="PTHR43775">
    <property type="entry name" value="FATTY ACID SYNTHASE"/>
    <property type="match status" value="1"/>
</dbReference>
<feature type="active site" description="Proton acceptor; for dehydratase activity" evidence="14">
    <location>
        <position position="936"/>
    </location>
</feature>
<dbReference type="SMART" id="SM01294">
    <property type="entry name" value="PKS_PP_betabranch"/>
    <property type="match status" value="1"/>
</dbReference>
<dbReference type="PROSITE" id="PS52019">
    <property type="entry name" value="PKS_MFAS_DH"/>
    <property type="match status" value="1"/>
</dbReference>
<organism evidence="18 19">
    <name type="scientific">Amycolatopsis alba DSM 44262</name>
    <dbReference type="NCBI Taxonomy" id="1125972"/>
    <lineage>
        <taxon>Bacteria</taxon>
        <taxon>Bacillati</taxon>
        <taxon>Actinomycetota</taxon>
        <taxon>Actinomycetes</taxon>
        <taxon>Pseudonocardiales</taxon>
        <taxon>Pseudonocardiaceae</taxon>
        <taxon>Amycolatopsis</taxon>
    </lineage>
</organism>
<dbReference type="Pfam" id="PF22953">
    <property type="entry name" value="SpnB_Rossmann"/>
    <property type="match status" value="1"/>
</dbReference>
<feature type="active site" description="Proton donor; for dehydratase activity" evidence="14">
    <location>
        <position position="1092"/>
    </location>
</feature>
<evidence type="ECO:0000256" key="11">
    <source>
        <dbReference type="ARBA" id="ARBA00060622"/>
    </source>
</evidence>
<keyword evidence="19" id="KW-1185">Reference proteome</keyword>
<feature type="region of interest" description="C-terminal hotdog fold" evidence="14">
    <location>
        <begin position="1033"/>
        <end position="1170"/>
    </location>
</feature>
<accession>A0A229RA80</accession>
<dbReference type="InterPro" id="IPR001227">
    <property type="entry name" value="Ac_transferase_dom_sf"/>
</dbReference>
<dbReference type="SMART" id="SM00826">
    <property type="entry name" value="PKS_DH"/>
    <property type="match status" value="1"/>
</dbReference>
<dbReference type="Pfam" id="PF21089">
    <property type="entry name" value="PKS_DH_N"/>
    <property type="match status" value="1"/>
</dbReference>
<dbReference type="GO" id="GO:0047879">
    <property type="term" value="F:erythronolide synthase activity"/>
    <property type="evidence" value="ECO:0007669"/>
    <property type="project" value="UniProtKB-EC"/>
</dbReference>
<evidence type="ECO:0000256" key="10">
    <source>
        <dbReference type="ARBA" id="ARBA00060158"/>
    </source>
</evidence>
<proteinExistence type="predicted"/>
<dbReference type="SMART" id="SM00825">
    <property type="entry name" value="PKS_KS"/>
    <property type="match status" value="1"/>
</dbReference>
<dbReference type="InterPro" id="IPR016039">
    <property type="entry name" value="Thiolase-like"/>
</dbReference>
<dbReference type="InterPro" id="IPR042104">
    <property type="entry name" value="PKS_dehydratase_sf"/>
</dbReference>
<dbReference type="Gene3D" id="3.40.366.10">
    <property type="entry name" value="Malonyl-Coenzyme A Acyl Carrier Protein, domain 2"/>
    <property type="match status" value="1"/>
</dbReference>
<sequence length="1655" mass="173884">MANDEKLREYLKRVLADNERYRRRLRALEESDREPIAIVALACRFPGDVRSPEDLWDLVARGGDAISGFPVDRGWDLDNLFDPDPECVGKSYVSQGGFLHDMTMFDAGFFGISPREALAMDPQQRLLLETSWEVFERAGIDPMSLRGSDTGVFTGLVYYDFATRLHPVPDEFEGYLGTGIAASVASGRVAYTLGLEGPAVTIDTGCSSSLVTIHLAAQSLRRGECSLAVAGGVTVMSLPGAFPEFSRQRGLAPDGRCKSFAAGADGTAWSEGVGVVLLERLSVARELGHPVLAVVRGSAVNSDGASNGLTAPNGPSQQRVIRQALANAGLAASDVDVVEAHGTGTTLGDPIEAQAVLATYGQGRDRPLWLGSLKSNIGHTQGAAGVAGVIKTVLAMRHGVLPKTLHVDAPTPAVDWSAGAVELLTESRAWPEPRRAGVSAFGVSGTNAHVILESAEEHGTEAGETSPLRQWPVVVSGASADAVRAQARQVAEFLRTRPDVGLADVARALVNTRALLEHRAVVAGDRDTVLERLGSCEAGVADVTGRVVFVFPGQGAQWVGMGLALWESSPVFRDSMVACAGVLEELAGWSLRDVLADEVLLKRVDVVQPASFAVMVSLAAVWRSLGVEPDAVVGHSQGEIAAAHVAGVLSLGDALRVVVLRSAIIARDLAGQGGMLSVSAAESRVGALLPDGTTIAAVNGPESVVVSGDPERLAALADTCEGLGIRARTIPVDYASHSPYVDTIRDDLLRALAGLTPEPGTVPLYSTVDGRWADGTTLSAGYWYRNLRHPVGFHAAIQALAAEGHHAFVEVSSHPVLTSSVDDTIAGATPTVVVGTLRRDDGDRDRVLTSAGELHVRGIAVDWGLGRGPLLDLPTYPFQRKRYWLDVSRPSAEVASAGLVATGHPLVTASVGLADDGAVLLTGFVSVSQQPWLADHTVSGVVLFPGTGWIELAVRAGDEVGRPVVEELLVETPLVVPEGGVRLQVRVDAEGSFSAYSRAPDSDSWTRHVSGVLSAKEPDIDGEVFAQWPPAGAEPVSLEGFYERQAEAGYEHGPLFRGLRTAWRLGDEMFAEVALPADAGSSGFGIHPALLDAALHTSAVGTTPGDDEQVLLPFSWNGFTLRASGATTLRVRAVRDGSGTVSLTMADGNGKLVASLASLVFRPLGFDKLAAVSGSLFGVEWVPVEPGLSADTDFAVCEVGDGDVRDVVAGVLARLQEQGPSRLVVVTHGVSTPVGAAVWGLVRSAQAEEPGRIVLADLDDDPASRALLPQIAAGDEPQVTIRAGQVTVPRLSRIEPAGKPPALDPDGTVLITGGTGTLGHILAHHLADVHGIRHLILLSRTGGTTDIPGAHVVTCDVADHTALAAIIDSIPPEHPLTGVIHAAGILDDGTLSTLNRHRLDTVFTPKIDGALNLHHLTRHHNLTMFVLFSSGAGVFGTPGQANYAAANGFLDGLAHQRHAEGLPATSLAWGLWEPSTGLTQKLSEADRGRMAVAGVRPLSTTDGLALFDDALRSGRPVLIPTHLDLSPRETVHPLMRGLVRTSRPLASAARQDGTLARRVAELPTLEGKQLLLDLVLDEASAVLGYSPGETIDAGRAFKEVGFDSLTAVELRNRLSAAAGVRLPATLVFDYPNPVALAQLLRRELAGERPAIGTPV</sequence>
<dbReference type="InterPro" id="IPR014031">
    <property type="entry name" value="Ketoacyl_synth_C"/>
</dbReference>
<evidence type="ECO:0000256" key="13">
    <source>
        <dbReference type="ARBA" id="ARBA00066981"/>
    </source>
</evidence>